<dbReference type="AlphaFoldDB" id="A0A195BHV0"/>
<evidence type="ECO:0000256" key="3">
    <source>
        <dbReference type="ARBA" id="ARBA00004496"/>
    </source>
</evidence>
<keyword evidence="6" id="KW-0378">Hydrolase</keyword>
<dbReference type="SMART" id="SM00558">
    <property type="entry name" value="JmjC"/>
    <property type="match status" value="1"/>
</dbReference>
<dbReference type="PROSITE" id="PS51184">
    <property type="entry name" value="JMJC"/>
    <property type="match status" value="1"/>
</dbReference>
<dbReference type="PANTHER" id="PTHR12461">
    <property type="entry name" value="HYPOXIA-INDUCIBLE FACTOR 1 ALPHA INHIBITOR-RELATED"/>
    <property type="match status" value="1"/>
</dbReference>
<keyword evidence="15" id="KW-1185">Reference proteome</keyword>
<evidence type="ECO:0000256" key="1">
    <source>
        <dbReference type="ARBA" id="ARBA00001954"/>
    </source>
</evidence>
<evidence type="ECO:0000313" key="14">
    <source>
        <dbReference type="EMBL" id="KYM83758.1"/>
    </source>
</evidence>
<evidence type="ECO:0000256" key="7">
    <source>
        <dbReference type="ARBA" id="ARBA00023002"/>
    </source>
</evidence>
<dbReference type="GO" id="GO:0005634">
    <property type="term" value="C:nucleus"/>
    <property type="evidence" value="ECO:0007669"/>
    <property type="project" value="UniProtKB-SubCell"/>
</dbReference>
<keyword evidence="5" id="KW-0479">Metal-binding</keyword>
<dbReference type="InterPro" id="IPR041667">
    <property type="entry name" value="Cupin_8"/>
</dbReference>
<evidence type="ECO:0000256" key="10">
    <source>
        <dbReference type="ARBA" id="ARBA00023242"/>
    </source>
</evidence>
<dbReference type="EMBL" id="KQ976480">
    <property type="protein sequence ID" value="KYM83758.1"/>
    <property type="molecule type" value="Genomic_DNA"/>
</dbReference>
<evidence type="ECO:0000256" key="4">
    <source>
        <dbReference type="ARBA" id="ARBA00022490"/>
    </source>
</evidence>
<evidence type="ECO:0000256" key="2">
    <source>
        <dbReference type="ARBA" id="ARBA00004123"/>
    </source>
</evidence>
<keyword evidence="7" id="KW-0560">Oxidoreductase</keyword>
<keyword evidence="4" id="KW-0963">Cytoplasm</keyword>
<evidence type="ECO:0000256" key="5">
    <source>
        <dbReference type="ARBA" id="ARBA00022723"/>
    </source>
</evidence>
<dbReference type="GO" id="GO:0016787">
    <property type="term" value="F:hydrolase activity"/>
    <property type="evidence" value="ECO:0007669"/>
    <property type="project" value="UniProtKB-KW"/>
</dbReference>
<dbReference type="Pfam" id="PF13621">
    <property type="entry name" value="Cupin_8"/>
    <property type="match status" value="1"/>
</dbReference>
<dbReference type="InterPro" id="IPR014710">
    <property type="entry name" value="RmlC-like_jellyroll"/>
</dbReference>
<accession>A0A195BHV0</accession>
<evidence type="ECO:0000256" key="8">
    <source>
        <dbReference type="ARBA" id="ARBA00023004"/>
    </source>
</evidence>
<evidence type="ECO:0000256" key="9">
    <source>
        <dbReference type="ARBA" id="ARBA00023157"/>
    </source>
</evidence>
<dbReference type="InterPro" id="IPR003347">
    <property type="entry name" value="JmjC_dom"/>
</dbReference>
<proteinExistence type="predicted"/>
<name>A0A195BHV0_9HYME</name>
<dbReference type="FunFam" id="2.60.120.10:FF:000059">
    <property type="entry name" value="jmjC domain-containing protein 7"/>
    <property type="match status" value="1"/>
</dbReference>
<evidence type="ECO:0000256" key="11">
    <source>
        <dbReference type="ARBA" id="ARBA00066577"/>
    </source>
</evidence>
<evidence type="ECO:0000259" key="13">
    <source>
        <dbReference type="PROSITE" id="PS51184"/>
    </source>
</evidence>
<dbReference type="GO" id="GO:0046872">
    <property type="term" value="F:metal ion binding"/>
    <property type="evidence" value="ECO:0007669"/>
    <property type="project" value="UniProtKB-KW"/>
</dbReference>
<comment type="subcellular location">
    <subcellularLocation>
        <location evidence="3">Cytoplasm</location>
    </subcellularLocation>
    <subcellularLocation>
        <location evidence="2">Nucleus</location>
    </subcellularLocation>
</comment>
<dbReference type="EC" id="1.14.11.63" evidence="11"/>
<dbReference type="GO" id="GO:0106155">
    <property type="term" value="F:peptidyl-lysine 3-dioxygenase activity"/>
    <property type="evidence" value="ECO:0007669"/>
    <property type="project" value="UniProtKB-EC"/>
</dbReference>
<evidence type="ECO:0000313" key="15">
    <source>
        <dbReference type="Proteomes" id="UP000078540"/>
    </source>
</evidence>
<comment type="cofactor">
    <cofactor evidence="1">
        <name>Fe(2+)</name>
        <dbReference type="ChEBI" id="CHEBI:29033"/>
    </cofactor>
</comment>
<dbReference type="Gene3D" id="2.60.120.10">
    <property type="entry name" value="Jelly Rolls"/>
    <property type="match status" value="1"/>
</dbReference>
<gene>
    <name evidence="14" type="ORF">ALC53_05806</name>
</gene>
<feature type="domain" description="JmjC" evidence="13">
    <location>
        <begin position="145"/>
        <end position="330"/>
    </location>
</feature>
<evidence type="ECO:0000256" key="12">
    <source>
        <dbReference type="ARBA" id="ARBA00071397"/>
    </source>
</evidence>
<reference evidence="14 15" key="1">
    <citation type="submission" date="2015-09" db="EMBL/GenBank/DDBJ databases">
        <title>Atta colombica WGS genome.</title>
        <authorList>
            <person name="Nygaard S."/>
            <person name="Hu H."/>
            <person name="Boomsma J."/>
            <person name="Zhang G."/>
        </authorList>
    </citation>
    <scope>NUCLEOTIDE SEQUENCE [LARGE SCALE GENOMIC DNA]</scope>
    <source>
        <strain evidence="14">Treedump-2</strain>
        <tissue evidence="14">Whole body</tissue>
    </source>
</reference>
<sequence length="334" mass="38592">MGSCLSVGYCFTKPPSDSVSPPSMQSSWLSKLYLQSEVAEINHSITPLAFYREYVSKNVPLVIRGAIKHWPAINKWSIPYFRKVLDDEKISVAVTPNGYADAVIKGDDGIKEFFVMPEKRLLTISAFLDTLENTIENSVFYIQKQNSNFIHNFCKLWPDAEIEISWASEAFGKHPDAVNFWMGDERAVTSMHKDPYENIYCVVSGEKNFILHPPTDLPWIPHQNYPSAVYKEHKPGKWIIESINDTLDSGRITNLTSTPWICVDPLNPDYEKYPEYRNTHNLKVTLRAGDILYLPSLWFHHVRQSHACISINYWYDMEFDIKYAYFKALETLCK</sequence>
<organism evidence="14 15">
    <name type="scientific">Atta colombica</name>
    <dbReference type="NCBI Taxonomy" id="520822"/>
    <lineage>
        <taxon>Eukaryota</taxon>
        <taxon>Metazoa</taxon>
        <taxon>Ecdysozoa</taxon>
        <taxon>Arthropoda</taxon>
        <taxon>Hexapoda</taxon>
        <taxon>Insecta</taxon>
        <taxon>Pterygota</taxon>
        <taxon>Neoptera</taxon>
        <taxon>Endopterygota</taxon>
        <taxon>Hymenoptera</taxon>
        <taxon>Apocrita</taxon>
        <taxon>Aculeata</taxon>
        <taxon>Formicoidea</taxon>
        <taxon>Formicidae</taxon>
        <taxon>Myrmicinae</taxon>
        <taxon>Atta</taxon>
    </lineage>
</organism>
<keyword evidence="8" id="KW-0408">Iron</keyword>
<dbReference type="GO" id="GO:0005737">
    <property type="term" value="C:cytoplasm"/>
    <property type="evidence" value="ECO:0007669"/>
    <property type="project" value="UniProtKB-SubCell"/>
</dbReference>
<protein>
    <recommendedName>
        <fullName evidence="12">Bifunctional peptidase and (3S)-lysyl hydroxylase JMJD7</fullName>
        <ecNumber evidence="11">1.14.11.63</ecNumber>
    </recommendedName>
</protein>
<dbReference type="SUPFAM" id="SSF51197">
    <property type="entry name" value="Clavaminate synthase-like"/>
    <property type="match status" value="1"/>
</dbReference>
<evidence type="ECO:0000256" key="6">
    <source>
        <dbReference type="ARBA" id="ARBA00022801"/>
    </source>
</evidence>
<dbReference type="Proteomes" id="UP000078540">
    <property type="component" value="Unassembled WGS sequence"/>
</dbReference>
<keyword evidence="9" id="KW-1015">Disulfide bond</keyword>
<dbReference type="PANTHER" id="PTHR12461:SF99">
    <property type="entry name" value="BIFUNCTIONAL PEPTIDASE AND (3S)-LYSYL HYDROXYLASE JMJD7"/>
    <property type="match status" value="1"/>
</dbReference>
<keyword evidence="10" id="KW-0539">Nucleus</keyword>
<dbReference type="STRING" id="520822.A0A195BHV0"/>